<name>G8H2P1_9BASI</name>
<proteinExistence type="predicted"/>
<dbReference type="GO" id="GO:0003677">
    <property type="term" value="F:DNA binding"/>
    <property type="evidence" value="ECO:0007669"/>
    <property type="project" value="UniProtKB-KW"/>
</dbReference>
<accession>G8H2P1</accession>
<gene>
    <name evidence="1" type="primary">HD2</name>
</gene>
<feature type="non-terminal residue" evidence="1">
    <location>
        <position position="137"/>
    </location>
</feature>
<keyword evidence="1" id="KW-0371">Homeobox</keyword>
<keyword evidence="1" id="KW-0238">DNA-binding</keyword>
<protein>
    <submittedName>
        <fullName evidence="1">Homeodomain transcription factor HD2</fullName>
    </submittedName>
</protein>
<sequence length="137" mass="14481">MAAAAHALLAASASALLREPALLHLPARPPLTESAPIQPPRFSPPTRIFELDLLQAGCSPRAASSLAGAYTAGCRQLAERCTASWSAGLGDLRGTFEAGEGPHYGEWGEALALAVERQYQQSADRLWACLLDEVRSA</sequence>
<evidence type="ECO:0000313" key="1">
    <source>
        <dbReference type="EMBL" id="AER30249.1"/>
    </source>
</evidence>
<reference evidence="1" key="1">
    <citation type="journal article" date="2011" name="BMC Evol. Biol.">
        <title>Evidence for maintenance of sex determinants but not of sexual stages in red yeasts, a group of early diverged basidiomycetes.</title>
        <authorList>
            <person name="Coelho M.A."/>
            <person name="Goncalves P."/>
            <person name="Sampaio J.P."/>
        </authorList>
    </citation>
    <scope>NUCLEOTIDE SEQUENCE</scope>
    <source>
        <strain evidence="1">VKM Y-1310</strain>
    </source>
</reference>
<organism evidence="1">
    <name type="scientific">Rhodotorula babjevae</name>
    <dbReference type="NCBI Taxonomy" id="86837"/>
    <lineage>
        <taxon>Eukaryota</taxon>
        <taxon>Fungi</taxon>
        <taxon>Dikarya</taxon>
        <taxon>Basidiomycota</taxon>
        <taxon>Pucciniomycotina</taxon>
        <taxon>Microbotryomycetes</taxon>
        <taxon>Sporidiobolales</taxon>
        <taxon>Sporidiobolaceae</taxon>
        <taxon>Rhodotorula</taxon>
    </lineage>
</organism>
<dbReference type="EMBL" id="JN246617">
    <property type="protein sequence ID" value="AER30249.1"/>
    <property type="molecule type" value="Genomic_DNA"/>
</dbReference>
<dbReference type="AlphaFoldDB" id="G8H2P1"/>